<reference evidence="1" key="1">
    <citation type="submission" date="2021-06" db="EMBL/GenBank/DDBJ databases">
        <authorList>
            <person name="Kallberg Y."/>
            <person name="Tangrot J."/>
            <person name="Rosling A."/>
        </authorList>
    </citation>
    <scope>NUCLEOTIDE SEQUENCE</scope>
    <source>
        <strain evidence="1">MA461A</strain>
    </source>
</reference>
<keyword evidence="2" id="KW-1185">Reference proteome</keyword>
<evidence type="ECO:0000313" key="1">
    <source>
        <dbReference type="EMBL" id="CAG8746237.1"/>
    </source>
</evidence>
<comment type="caution">
    <text evidence="1">The sequence shown here is derived from an EMBL/GenBank/DDBJ whole genome shotgun (WGS) entry which is preliminary data.</text>
</comment>
<dbReference type="Proteomes" id="UP000789920">
    <property type="component" value="Unassembled WGS sequence"/>
</dbReference>
<sequence>MNFSSKKIENLQELIDKIRNENKLLLKEKDECEKTDLTNKQIIDENKNLKEKDFEKKISEIMVEISNANRELGGFLKSNNLEKEKTHIDESLDNFKIIYNKTDLLETKMDLIVEFSETINNNIVYNNK</sequence>
<name>A0ACA9QFF0_9GLOM</name>
<proteinExistence type="predicted"/>
<evidence type="ECO:0000313" key="2">
    <source>
        <dbReference type="Proteomes" id="UP000789920"/>
    </source>
</evidence>
<gene>
    <name evidence="1" type="ORF">RPERSI_LOCUS13689</name>
</gene>
<organism evidence="1 2">
    <name type="scientific">Racocetra persica</name>
    <dbReference type="NCBI Taxonomy" id="160502"/>
    <lineage>
        <taxon>Eukaryota</taxon>
        <taxon>Fungi</taxon>
        <taxon>Fungi incertae sedis</taxon>
        <taxon>Mucoromycota</taxon>
        <taxon>Glomeromycotina</taxon>
        <taxon>Glomeromycetes</taxon>
        <taxon>Diversisporales</taxon>
        <taxon>Gigasporaceae</taxon>
        <taxon>Racocetra</taxon>
    </lineage>
</organism>
<accession>A0ACA9QFF0</accession>
<dbReference type="EMBL" id="CAJVQC010030665">
    <property type="protein sequence ID" value="CAG8746237.1"/>
    <property type="molecule type" value="Genomic_DNA"/>
</dbReference>
<protein>
    <submittedName>
        <fullName evidence="1">20291_t:CDS:1</fullName>
    </submittedName>
</protein>